<protein>
    <submittedName>
        <fullName evidence="3">Uncharacterized protein</fullName>
    </submittedName>
</protein>
<keyword evidence="2" id="KW-0812">Transmembrane</keyword>
<proteinExistence type="predicted"/>
<comment type="caution">
    <text evidence="3">The sequence shown here is derived from an EMBL/GenBank/DDBJ whole genome shotgun (WGS) entry which is preliminary data.</text>
</comment>
<name>A0A4R1HP45_PSEEN</name>
<gene>
    <name evidence="3" type="ORF">EV378_6417</name>
</gene>
<feature type="transmembrane region" description="Helical" evidence="2">
    <location>
        <begin position="29"/>
        <end position="49"/>
    </location>
</feature>
<sequence>MPRWLLPAVVGDIAVIGVLYAVIGWPALIVATPLVICSIVVIVVLSVSGSGGPAPLISRAFVNAAGGHPRGPAGRSGSRGHGDDDGYLRTHQAGHPYPPSDDGGGTQHHGPHSGWHDSHHWSDNGSSGWSAPGCPDSGSSWSDSGSSSSDSGSSSSDSCSSSSDSGSSSSDSGSSSSSSD</sequence>
<keyword evidence="2" id="KW-0472">Membrane</keyword>
<reference evidence="3 4" key="1">
    <citation type="submission" date="2019-03" db="EMBL/GenBank/DDBJ databases">
        <title>Sequencing the genomes of 1000 actinobacteria strains.</title>
        <authorList>
            <person name="Klenk H.-P."/>
        </authorList>
    </citation>
    <scope>NUCLEOTIDE SEQUENCE [LARGE SCALE GENOMIC DNA]</scope>
    <source>
        <strain evidence="3 4">DSM 44969</strain>
    </source>
</reference>
<dbReference type="RefSeq" id="WP_132431257.1">
    <property type="nucleotide sequence ID" value="NZ_SMFZ01000002.1"/>
</dbReference>
<accession>A0A4R1HP45</accession>
<keyword evidence="2" id="KW-1133">Transmembrane helix</keyword>
<evidence type="ECO:0000313" key="3">
    <source>
        <dbReference type="EMBL" id="TCK22415.1"/>
    </source>
</evidence>
<evidence type="ECO:0000256" key="2">
    <source>
        <dbReference type="SAM" id="Phobius"/>
    </source>
</evidence>
<keyword evidence="4" id="KW-1185">Reference proteome</keyword>
<feature type="region of interest" description="Disordered" evidence="1">
    <location>
        <begin position="68"/>
        <end position="180"/>
    </location>
</feature>
<evidence type="ECO:0000313" key="4">
    <source>
        <dbReference type="Proteomes" id="UP000295560"/>
    </source>
</evidence>
<evidence type="ECO:0000256" key="1">
    <source>
        <dbReference type="SAM" id="MobiDB-lite"/>
    </source>
</evidence>
<dbReference type="EMBL" id="SMFZ01000002">
    <property type="protein sequence ID" value="TCK22415.1"/>
    <property type="molecule type" value="Genomic_DNA"/>
</dbReference>
<feature type="compositionally biased region" description="Low complexity" evidence="1">
    <location>
        <begin position="136"/>
        <end position="180"/>
    </location>
</feature>
<dbReference type="AlphaFoldDB" id="A0A4R1HP45"/>
<feature type="transmembrane region" description="Helical" evidence="2">
    <location>
        <begin position="5"/>
        <end position="23"/>
    </location>
</feature>
<dbReference type="Proteomes" id="UP000295560">
    <property type="component" value="Unassembled WGS sequence"/>
</dbReference>
<organism evidence="3 4">
    <name type="scientific">Pseudonocardia endophytica</name>
    <dbReference type="NCBI Taxonomy" id="401976"/>
    <lineage>
        <taxon>Bacteria</taxon>
        <taxon>Bacillati</taxon>
        <taxon>Actinomycetota</taxon>
        <taxon>Actinomycetes</taxon>
        <taxon>Pseudonocardiales</taxon>
        <taxon>Pseudonocardiaceae</taxon>
        <taxon>Pseudonocardia</taxon>
    </lineage>
</organism>